<evidence type="ECO:0000256" key="1">
    <source>
        <dbReference type="ARBA" id="ARBA00023015"/>
    </source>
</evidence>
<dbReference type="Proteomes" id="UP000320055">
    <property type="component" value="Unassembled WGS sequence"/>
</dbReference>
<dbReference type="InterPro" id="IPR003018">
    <property type="entry name" value="GAF"/>
</dbReference>
<dbReference type="PANTHER" id="PTHR44688:SF16">
    <property type="entry name" value="DNA-BINDING TRANSCRIPTIONAL ACTIVATOR DEVR_DOSR"/>
    <property type="match status" value="1"/>
</dbReference>
<dbReference type="InterPro" id="IPR029016">
    <property type="entry name" value="GAF-like_dom_sf"/>
</dbReference>
<organism evidence="5 6">
    <name type="scientific">Hyella patelloides LEGE 07179</name>
    <dbReference type="NCBI Taxonomy" id="945734"/>
    <lineage>
        <taxon>Bacteria</taxon>
        <taxon>Bacillati</taxon>
        <taxon>Cyanobacteriota</taxon>
        <taxon>Cyanophyceae</taxon>
        <taxon>Pleurocapsales</taxon>
        <taxon>Hyellaceae</taxon>
        <taxon>Hyella</taxon>
    </lineage>
</organism>
<dbReference type="PROSITE" id="PS00622">
    <property type="entry name" value="HTH_LUXR_1"/>
    <property type="match status" value="1"/>
</dbReference>
<dbReference type="Gene3D" id="1.10.10.10">
    <property type="entry name" value="Winged helix-like DNA-binding domain superfamily/Winged helix DNA-binding domain"/>
    <property type="match status" value="1"/>
</dbReference>
<dbReference type="Gene3D" id="3.30.450.40">
    <property type="match status" value="1"/>
</dbReference>
<evidence type="ECO:0000256" key="3">
    <source>
        <dbReference type="ARBA" id="ARBA00023163"/>
    </source>
</evidence>
<proteinExistence type="predicted"/>
<dbReference type="SUPFAM" id="SSF46894">
    <property type="entry name" value="C-terminal effector domain of the bipartite response regulators"/>
    <property type="match status" value="1"/>
</dbReference>
<dbReference type="PROSITE" id="PS50043">
    <property type="entry name" value="HTH_LUXR_2"/>
    <property type="match status" value="1"/>
</dbReference>
<gene>
    <name evidence="5" type="ORF">H1P_5020002</name>
</gene>
<dbReference type="PANTHER" id="PTHR44688">
    <property type="entry name" value="DNA-BINDING TRANSCRIPTIONAL ACTIVATOR DEVR_DOSR"/>
    <property type="match status" value="1"/>
</dbReference>
<dbReference type="CDD" id="cd06170">
    <property type="entry name" value="LuxR_C_like"/>
    <property type="match status" value="1"/>
</dbReference>
<dbReference type="Pfam" id="PF00196">
    <property type="entry name" value="GerE"/>
    <property type="match status" value="1"/>
</dbReference>
<sequence>MTHYLKTLFIAIAQTQSELQLQQTVMSKIGEYFAAKRYRLFLLSHLHPIANKSKLFQLAFSLEHNPVLRYLVENHVPVHEEILLTAEKWRTICPRWDHGHVMVGPIVDNGSLIGGLALTRDRDDRAFNNQNILELSALCLHISTQLTKIQSQQIKFNQHSLKQMTPRELHIAELVAQGLTNAEIGKTIWITENSVKQALKRMFSKLQVSSRAEMIAKLSRYNCDR</sequence>
<reference evidence="5 6" key="1">
    <citation type="submission" date="2019-01" db="EMBL/GenBank/DDBJ databases">
        <authorList>
            <person name="Brito A."/>
        </authorList>
    </citation>
    <scope>NUCLEOTIDE SEQUENCE [LARGE SCALE GENOMIC DNA]</scope>
    <source>
        <strain evidence="5">1</strain>
    </source>
</reference>
<dbReference type="InterPro" id="IPR000792">
    <property type="entry name" value="Tscrpt_reg_LuxR_C"/>
</dbReference>
<dbReference type="PRINTS" id="PR00038">
    <property type="entry name" value="HTHLUXR"/>
</dbReference>
<dbReference type="RefSeq" id="WP_144875548.1">
    <property type="nucleotide sequence ID" value="NZ_LR214236.1"/>
</dbReference>
<evidence type="ECO:0000313" key="5">
    <source>
        <dbReference type="EMBL" id="VEP16880.1"/>
    </source>
</evidence>
<dbReference type="OrthoDB" id="423894at2"/>
<dbReference type="GO" id="GO:0006355">
    <property type="term" value="P:regulation of DNA-templated transcription"/>
    <property type="evidence" value="ECO:0007669"/>
    <property type="project" value="InterPro"/>
</dbReference>
<evidence type="ECO:0000313" key="6">
    <source>
        <dbReference type="Proteomes" id="UP000320055"/>
    </source>
</evidence>
<keyword evidence="3" id="KW-0804">Transcription</keyword>
<dbReference type="SMART" id="SM00065">
    <property type="entry name" value="GAF"/>
    <property type="match status" value="1"/>
</dbReference>
<protein>
    <submittedName>
        <fullName evidence="5">Response regulator containing a CheY-like receiver domain and an HTH DNA-binding domain</fullName>
    </submittedName>
</protein>
<dbReference type="EMBL" id="CAACVJ010000449">
    <property type="protein sequence ID" value="VEP16880.1"/>
    <property type="molecule type" value="Genomic_DNA"/>
</dbReference>
<feature type="domain" description="HTH luxR-type" evidence="4">
    <location>
        <begin position="157"/>
        <end position="222"/>
    </location>
</feature>
<dbReference type="InterPro" id="IPR036388">
    <property type="entry name" value="WH-like_DNA-bd_sf"/>
</dbReference>
<dbReference type="SUPFAM" id="SSF55781">
    <property type="entry name" value="GAF domain-like"/>
    <property type="match status" value="1"/>
</dbReference>
<dbReference type="SMART" id="SM00421">
    <property type="entry name" value="HTH_LUXR"/>
    <property type="match status" value="1"/>
</dbReference>
<keyword evidence="6" id="KW-1185">Reference proteome</keyword>
<evidence type="ECO:0000256" key="2">
    <source>
        <dbReference type="ARBA" id="ARBA00023125"/>
    </source>
</evidence>
<name>A0A563VZN5_9CYAN</name>
<accession>A0A563VZN5</accession>
<keyword evidence="2 5" id="KW-0238">DNA-binding</keyword>
<evidence type="ECO:0000259" key="4">
    <source>
        <dbReference type="PROSITE" id="PS50043"/>
    </source>
</evidence>
<dbReference type="InterPro" id="IPR016032">
    <property type="entry name" value="Sig_transdc_resp-reg_C-effctor"/>
</dbReference>
<dbReference type="AlphaFoldDB" id="A0A563VZN5"/>
<keyword evidence="1" id="KW-0805">Transcription regulation</keyword>
<dbReference type="GO" id="GO:0003677">
    <property type="term" value="F:DNA binding"/>
    <property type="evidence" value="ECO:0007669"/>
    <property type="project" value="UniProtKB-KW"/>
</dbReference>